<dbReference type="Pfam" id="PF12682">
    <property type="entry name" value="Flavodoxin_4"/>
    <property type="match status" value="1"/>
</dbReference>
<feature type="domain" description="Flavodoxin-like" evidence="1">
    <location>
        <begin position="5"/>
        <end position="114"/>
    </location>
</feature>
<dbReference type="HOGENOM" id="CLU_1812377_0_0_9"/>
<evidence type="ECO:0000259" key="1">
    <source>
        <dbReference type="Pfam" id="PF12682"/>
    </source>
</evidence>
<dbReference type="OrthoDB" id="9806505at2"/>
<organism evidence="2 3">
    <name type="scientific">Acetobacterium woodii (strain ATCC 29683 / DSM 1030 / JCM 2381 / KCTC 1655 / WB1)</name>
    <dbReference type="NCBI Taxonomy" id="931626"/>
    <lineage>
        <taxon>Bacteria</taxon>
        <taxon>Bacillati</taxon>
        <taxon>Bacillota</taxon>
        <taxon>Clostridia</taxon>
        <taxon>Eubacteriales</taxon>
        <taxon>Eubacteriaceae</taxon>
        <taxon>Acetobacterium</taxon>
    </lineage>
</organism>
<dbReference type="SUPFAM" id="SSF52218">
    <property type="entry name" value="Flavoproteins"/>
    <property type="match status" value="1"/>
</dbReference>
<name>H6LJ17_ACEWD</name>
<evidence type="ECO:0000313" key="3">
    <source>
        <dbReference type="Proteomes" id="UP000007177"/>
    </source>
</evidence>
<dbReference type="KEGG" id="awo:Awo_c05810"/>
<keyword evidence="3" id="KW-1185">Reference proteome</keyword>
<dbReference type="eggNOG" id="COG0716">
    <property type="taxonomic scope" value="Bacteria"/>
</dbReference>
<dbReference type="InterPro" id="IPR008254">
    <property type="entry name" value="Flavodoxin/NO_synth"/>
</dbReference>
<dbReference type="AlphaFoldDB" id="H6LJ17"/>
<accession>H6LJ17</accession>
<gene>
    <name evidence="2" type="ordered locus">Awo_c05810</name>
</gene>
<dbReference type="Gene3D" id="3.40.50.360">
    <property type="match status" value="1"/>
</dbReference>
<proteinExistence type="predicted"/>
<dbReference type="GO" id="GO:0016651">
    <property type="term" value="F:oxidoreductase activity, acting on NAD(P)H"/>
    <property type="evidence" value="ECO:0007669"/>
    <property type="project" value="UniProtKB-ARBA"/>
</dbReference>
<dbReference type="GO" id="GO:0010181">
    <property type="term" value="F:FMN binding"/>
    <property type="evidence" value="ECO:0007669"/>
    <property type="project" value="InterPro"/>
</dbReference>
<protein>
    <recommendedName>
        <fullName evidence="1">Flavodoxin-like domain-containing protein</fullName>
    </recommendedName>
</protein>
<dbReference type="PANTHER" id="PTHR39201">
    <property type="entry name" value="EXPORTED PROTEIN-RELATED"/>
    <property type="match status" value="1"/>
</dbReference>
<evidence type="ECO:0000313" key="2">
    <source>
        <dbReference type="EMBL" id="AFA47380.1"/>
    </source>
</evidence>
<dbReference type="STRING" id="931626.Awo_c05810"/>
<dbReference type="PANTHER" id="PTHR39201:SF1">
    <property type="entry name" value="FLAVODOXIN-LIKE DOMAIN-CONTAINING PROTEIN"/>
    <property type="match status" value="1"/>
</dbReference>
<dbReference type="RefSeq" id="WP_014354983.1">
    <property type="nucleotide sequence ID" value="NC_016894.1"/>
</dbReference>
<reference evidence="2 3" key="2">
    <citation type="journal article" date="2012" name="PLoS ONE">
        <title>An ancient pathway combining carbon dioxide fixation with the generation and utilization of a sodium ion gradient for ATP synthesis.</title>
        <authorList>
            <person name="Poehlein A."/>
            <person name="Schmidt S."/>
            <person name="Kaster A.K."/>
            <person name="Goenrich M."/>
            <person name="Vollmers J."/>
            <person name="Thurmer A."/>
            <person name="Bertsch J."/>
            <person name="Schuchmann K."/>
            <person name="Voigt B."/>
            <person name="Hecker M."/>
            <person name="Daniel R."/>
            <person name="Thauer R.K."/>
            <person name="Gottschalk G."/>
            <person name="Muller V."/>
        </authorList>
    </citation>
    <scope>NUCLEOTIDE SEQUENCE [LARGE SCALE GENOMIC DNA]</scope>
    <source>
        <strain evidence="3">ATCC 29683 / DSM 1030 / JCM 2381 / KCTC 1655 / WB1</strain>
    </source>
</reference>
<dbReference type="Proteomes" id="UP000007177">
    <property type="component" value="Chromosome"/>
</dbReference>
<reference evidence="3" key="1">
    <citation type="submission" date="2011-07" db="EMBL/GenBank/DDBJ databases">
        <title>Complete genome sequence of Acetobacterium woodii.</title>
        <authorList>
            <person name="Poehlein A."/>
            <person name="Schmidt S."/>
            <person name="Kaster A.-K."/>
            <person name="Goenrich M."/>
            <person name="Vollmers J."/>
            <person name="Thuermer A."/>
            <person name="Gottschalk G."/>
            <person name="Thauer R.K."/>
            <person name="Daniel R."/>
            <person name="Mueller V."/>
        </authorList>
    </citation>
    <scope>NUCLEOTIDE SEQUENCE [LARGE SCALE GENOMIC DNA]</scope>
    <source>
        <strain evidence="3">ATCC 29683 / DSM 1030 / JCM 2381 / KCTC 1655 / WB1</strain>
    </source>
</reference>
<dbReference type="InterPro" id="IPR029039">
    <property type="entry name" value="Flavoprotein-like_sf"/>
</dbReference>
<sequence>MNYKVVYFSRTGVSEKVAKKIAEKLDCEVIEITDDMNWKGPIGFVKGGMYATQNKPVNITVHGELAATDELIVVSPVWANRVAPAITVFLEKRDLKTIHLVTTSKGSTINNQSDYKTAHAIIEKDNNETAVITELINLLES</sequence>
<dbReference type="EMBL" id="CP002987">
    <property type="protein sequence ID" value="AFA47380.1"/>
    <property type="molecule type" value="Genomic_DNA"/>
</dbReference>